<sequence>MKKLSFLILIAVSAFFTTASFASLPTKVKNFERLRDELSELPKNSGPNKISSIVTKLAKLEPKESATYYKTGISKLAATPPSKIAANQLALRVTKIVKKSGLIAAEISKINQSIVSDNTEFQKKTYNADIDGPLEKDITEEEGEQASQTSTPAQDMPDNTVRQSPSSQP</sequence>
<reference evidence="3 4" key="1">
    <citation type="submission" date="2019-07" db="EMBL/GenBank/DDBJ databases">
        <title>Description of 53C-WASEF.</title>
        <authorList>
            <person name="Pitt A."/>
            <person name="Hahn M.W."/>
        </authorList>
    </citation>
    <scope>NUCLEOTIDE SEQUENCE [LARGE SCALE GENOMIC DNA]</scope>
    <source>
        <strain evidence="3 4">53C-WASEF</strain>
    </source>
</reference>
<accession>A0A556QM81</accession>
<feature type="chain" id="PRO_5021742916" evidence="2">
    <location>
        <begin position="23"/>
        <end position="169"/>
    </location>
</feature>
<dbReference type="Proteomes" id="UP000315648">
    <property type="component" value="Unassembled WGS sequence"/>
</dbReference>
<comment type="caution">
    <text evidence="3">The sequence shown here is derived from an EMBL/GenBank/DDBJ whole genome shotgun (WGS) entry which is preliminary data.</text>
</comment>
<feature type="compositionally biased region" description="Polar residues" evidence="1">
    <location>
        <begin position="160"/>
        <end position="169"/>
    </location>
</feature>
<evidence type="ECO:0000256" key="2">
    <source>
        <dbReference type="SAM" id="SignalP"/>
    </source>
</evidence>
<feature type="region of interest" description="Disordered" evidence="1">
    <location>
        <begin position="125"/>
        <end position="169"/>
    </location>
</feature>
<dbReference type="AlphaFoldDB" id="A0A556QM81"/>
<protein>
    <submittedName>
        <fullName evidence="3">Uncharacterized protein</fullName>
    </submittedName>
</protein>
<feature type="signal peptide" evidence="2">
    <location>
        <begin position="1"/>
        <end position="22"/>
    </location>
</feature>
<proteinExistence type="predicted"/>
<evidence type="ECO:0000313" key="4">
    <source>
        <dbReference type="Proteomes" id="UP000315648"/>
    </source>
</evidence>
<keyword evidence="2" id="KW-0732">Signal</keyword>
<evidence type="ECO:0000313" key="3">
    <source>
        <dbReference type="EMBL" id="TSJ77759.1"/>
    </source>
</evidence>
<organism evidence="3 4">
    <name type="scientific">Rariglobus hedericola</name>
    <dbReference type="NCBI Taxonomy" id="2597822"/>
    <lineage>
        <taxon>Bacteria</taxon>
        <taxon>Pseudomonadati</taxon>
        <taxon>Verrucomicrobiota</taxon>
        <taxon>Opitutia</taxon>
        <taxon>Opitutales</taxon>
        <taxon>Opitutaceae</taxon>
        <taxon>Rariglobus</taxon>
    </lineage>
</organism>
<evidence type="ECO:0000256" key="1">
    <source>
        <dbReference type="SAM" id="MobiDB-lite"/>
    </source>
</evidence>
<dbReference type="RefSeq" id="WP_144228101.1">
    <property type="nucleotide sequence ID" value="NZ_CBCRVV010000001.1"/>
</dbReference>
<dbReference type="EMBL" id="VMBG01000001">
    <property type="protein sequence ID" value="TSJ77759.1"/>
    <property type="molecule type" value="Genomic_DNA"/>
</dbReference>
<gene>
    <name evidence="3" type="ORF">FPL22_00170</name>
</gene>
<name>A0A556QM81_9BACT</name>
<keyword evidence="4" id="KW-1185">Reference proteome</keyword>